<sequence>MSASRLVVEGRTWLVGNGRASIQQSICYCAYQAQNAAIPVVQASQKLAGCAARPAFQNSDRPPEYAQDITEATSVFLEDPQQAEDAELWQLAELRLRHAHRFRLLLQDHGLKKLYRYLVAAGCALESMRVASCGIIGDGQCDVPLDLGLGDMVTPVP</sequence>
<evidence type="ECO:0000313" key="2">
    <source>
        <dbReference type="Proteomes" id="UP000601435"/>
    </source>
</evidence>
<dbReference type="EMBL" id="CAJNJA010006237">
    <property type="protein sequence ID" value="CAE7207573.1"/>
    <property type="molecule type" value="Genomic_DNA"/>
</dbReference>
<keyword evidence="2" id="KW-1185">Reference proteome</keyword>
<reference evidence="1" key="1">
    <citation type="submission" date="2021-02" db="EMBL/GenBank/DDBJ databases">
        <authorList>
            <person name="Dougan E. K."/>
            <person name="Rhodes N."/>
            <person name="Thang M."/>
            <person name="Chan C."/>
        </authorList>
    </citation>
    <scope>NUCLEOTIDE SEQUENCE</scope>
</reference>
<accession>A0A812JRN9</accession>
<evidence type="ECO:0000313" key="1">
    <source>
        <dbReference type="EMBL" id="CAE7207573.1"/>
    </source>
</evidence>
<proteinExistence type="predicted"/>
<protein>
    <submittedName>
        <fullName evidence="1">Uncharacterized protein</fullName>
    </submittedName>
</protein>
<dbReference type="AlphaFoldDB" id="A0A812JRN9"/>
<name>A0A812JRN9_9DINO</name>
<comment type="caution">
    <text evidence="1">The sequence shown here is derived from an EMBL/GenBank/DDBJ whole genome shotgun (WGS) entry which is preliminary data.</text>
</comment>
<organism evidence="1 2">
    <name type="scientific">Symbiodinium necroappetens</name>
    <dbReference type="NCBI Taxonomy" id="1628268"/>
    <lineage>
        <taxon>Eukaryota</taxon>
        <taxon>Sar</taxon>
        <taxon>Alveolata</taxon>
        <taxon>Dinophyceae</taxon>
        <taxon>Suessiales</taxon>
        <taxon>Symbiodiniaceae</taxon>
        <taxon>Symbiodinium</taxon>
    </lineage>
</organism>
<dbReference type="Proteomes" id="UP000601435">
    <property type="component" value="Unassembled WGS sequence"/>
</dbReference>
<gene>
    <name evidence="1" type="ORF">SNEC2469_LOCUS1881</name>
</gene>